<feature type="compositionally biased region" description="Low complexity" evidence="1">
    <location>
        <begin position="61"/>
        <end position="71"/>
    </location>
</feature>
<comment type="caution">
    <text evidence="2">The sequence shown here is derived from an EMBL/GenBank/DDBJ whole genome shotgun (WGS) entry which is preliminary data.</text>
</comment>
<dbReference type="EMBL" id="BONY01000024">
    <property type="protein sequence ID" value="GIH06136.1"/>
    <property type="molecule type" value="Genomic_DNA"/>
</dbReference>
<feature type="region of interest" description="Disordered" evidence="1">
    <location>
        <begin position="54"/>
        <end position="84"/>
    </location>
</feature>
<evidence type="ECO:0000313" key="2">
    <source>
        <dbReference type="EMBL" id="GIH06136.1"/>
    </source>
</evidence>
<feature type="region of interest" description="Disordered" evidence="1">
    <location>
        <begin position="1"/>
        <end position="24"/>
    </location>
</feature>
<evidence type="ECO:0000256" key="1">
    <source>
        <dbReference type="SAM" id="MobiDB-lite"/>
    </source>
</evidence>
<dbReference type="Proteomes" id="UP000612899">
    <property type="component" value="Unassembled WGS sequence"/>
</dbReference>
<dbReference type="AlphaFoldDB" id="A0A8J3Q910"/>
<gene>
    <name evidence="2" type="ORF">Rhe02_42030</name>
</gene>
<sequence length="84" mass="8351">MGGPALVKTRTEKPGEAWAGTATEPTTVKKVTQKANLRNMIDVSLPVVGESRQACADHADGSPAAAPGRGAAADDEGAAGPVAV</sequence>
<keyword evidence="3" id="KW-1185">Reference proteome</keyword>
<name>A0A8J3Q910_9ACTN</name>
<protein>
    <submittedName>
        <fullName evidence="2">Uncharacterized protein</fullName>
    </submittedName>
</protein>
<organism evidence="2 3">
    <name type="scientific">Rhizocola hellebori</name>
    <dbReference type="NCBI Taxonomy" id="1392758"/>
    <lineage>
        <taxon>Bacteria</taxon>
        <taxon>Bacillati</taxon>
        <taxon>Actinomycetota</taxon>
        <taxon>Actinomycetes</taxon>
        <taxon>Micromonosporales</taxon>
        <taxon>Micromonosporaceae</taxon>
        <taxon>Rhizocola</taxon>
    </lineage>
</organism>
<accession>A0A8J3Q910</accession>
<proteinExistence type="predicted"/>
<reference evidence="2" key="1">
    <citation type="submission" date="2021-01" db="EMBL/GenBank/DDBJ databases">
        <title>Whole genome shotgun sequence of Rhizocola hellebori NBRC 109834.</title>
        <authorList>
            <person name="Komaki H."/>
            <person name="Tamura T."/>
        </authorList>
    </citation>
    <scope>NUCLEOTIDE SEQUENCE</scope>
    <source>
        <strain evidence="2">NBRC 109834</strain>
    </source>
</reference>
<evidence type="ECO:0000313" key="3">
    <source>
        <dbReference type="Proteomes" id="UP000612899"/>
    </source>
</evidence>